<dbReference type="Proteomes" id="UP000812966">
    <property type="component" value="Unassembled WGS sequence"/>
</dbReference>
<reference evidence="2" key="1">
    <citation type="submission" date="2020-04" db="EMBL/GenBank/DDBJ databases">
        <title>Analysis of mating type loci in Filobasidium floriforme.</title>
        <authorList>
            <person name="Nowrousian M."/>
        </authorList>
    </citation>
    <scope>NUCLEOTIDE SEQUENCE</scope>
    <source>
        <strain evidence="2">CBS 6242</strain>
    </source>
</reference>
<organism evidence="2 3">
    <name type="scientific">Filobasidium floriforme</name>
    <dbReference type="NCBI Taxonomy" id="5210"/>
    <lineage>
        <taxon>Eukaryota</taxon>
        <taxon>Fungi</taxon>
        <taxon>Dikarya</taxon>
        <taxon>Basidiomycota</taxon>
        <taxon>Agaricomycotina</taxon>
        <taxon>Tremellomycetes</taxon>
        <taxon>Filobasidiales</taxon>
        <taxon>Filobasidiaceae</taxon>
        <taxon>Filobasidium</taxon>
    </lineage>
</organism>
<feature type="compositionally biased region" description="Basic and acidic residues" evidence="1">
    <location>
        <begin position="289"/>
        <end position="308"/>
    </location>
</feature>
<feature type="region of interest" description="Disordered" evidence="1">
    <location>
        <begin position="272"/>
        <end position="308"/>
    </location>
</feature>
<feature type="compositionally biased region" description="Polar residues" evidence="1">
    <location>
        <begin position="226"/>
        <end position="239"/>
    </location>
</feature>
<comment type="caution">
    <text evidence="2">The sequence shown here is derived from an EMBL/GenBank/DDBJ whole genome shotgun (WGS) entry which is preliminary data.</text>
</comment>
<dbReference type="EMBL" id="JABELV010000059">
    <property type="protein sequence ID" value="KAG7544347.1"/>
    <property type="molecule type" value="Genomic_DNA"/>
</dbReference>
<evidence type="ECO:0000256" key="1">
    <source>
        <dbReference type="SAM" id="MobiDB-lite"/>
    </source>
</evidence>
<name>A0A8K0JN31_9TREE</name>
<dbReference type="AlphaFoldDB" id="A0A8K0JN31"/>
<evidence type="ECO:0000313" key="3">
    <source>
        <dbReference type="Proteomes" id="UP000812966"/>
    </source>
</evidence>
<sequence length="344" mass="37409">MGYIMIDLLGKNPADSVKQMASLIAATIATLPAPADISPFENNGPVEDAGSSRLGKKQYGIRPHLKITYQLSSNYNAQETLQTCVDILRRRFVKAGIGRHVEISVREDLRRVHPEIIEPWHYSDQAAKGTSTVAERMNTMSTARPAPPAPTTTARVDLFEPETEDDEIETPTEVVDADAHLATPTAGDNERVAEAPADPAEAVGDNGRVAETPADPAEAVGDNGRVANSSTSTTAANEWTNDRIRVRSSESYAAPLPAPKRTHQLQPAHQLQPNGLLDDRVPSSNDRVPSSHDRVPSSHDRVPSSHLERIKELAKLEKEEADREVVKSLERQKKAGDILALLGL</sequence>
<accession>A0A8K0JN31</accession>
<feature type="region of interest" description="Disordered" evidence="1">
    <location>
        <begin position="140"/>
        <end position="244"/>
    </location>
</feature>
<evidence type="ECO:0000313" key="2">
    <source>
        <dbReference type="EMBL" id="KAG7544347.1"/>
    </source>
</evidence>
<protein>
    <submittedName>
        <fullName evidence="2">Uncharacterized protein</fullName>
    </submittedName>
</protein>
<feature type="compositionally biased region" description="Acidic residues" evidence="1">
    <location>
        <begin position="159"/>
        <end position="170"/>
    </location>
</feature>
<proteinExistence type="predicted"/>
<feature type="compositionally biased region" description="Low complexity" evidence="1">
    <location>
        <begin position="194"/>
        <end position="205"/>
    </location>
</feature>
<gene>
    <name evidence="2" type="ORF">FFLO_03308</name>
</gene>
<keyword evidence="3" id="KW-1185">Reference proteome</keyword>